<accession>A0AAN9JMX0</accession>
<dbReference type="EMBL" id="JAYKXN010000003">
    <property type="protein sequence ID" value="KAK7302007.1"/>
    <property type="molecule type" value="Genomic_DNA"/>
</dbReference>
<proteinExistence type="predicted"/>
<dbReference type="Proteomes" id="UP001359559">
    <property type="component" value="Unassembled WGS sequence"/>
</dbReference>
<name>A0AAN9JMX0_CLITE</name>
<keyword evidence="2" id="KW-1185">Reference proteome</keyword>
<dbReference type="AlphaFoldDB" id="A0AAN9JMX0"/>
<gene>
    <name evidence="1" type="ORF">RJT34_12885</name>
</gene>
<protein>
    <submittedName>
        <fullName evidence="1">Uncharacterized protein</fullName>
    </submittedName>
</protein>
<evidence type="ECO:0000313" key="1">
    <source>
        <dbReference type="EMBL" id="KAK7302007.1"/>
    </source>
</evidence>
<comment type="caution">
    <text evidence="1">The sequence shown here is derived from an EMBL/GenBank/DDBJ whole genome shotgun (WGS) entry which is preliminary data.</text>
</comment>
<evidence type="ECO:0000313" key="2">
    <source>
        <dbReference type="Proteomes" id="UP001359559"/>
    </source>
</evidence>
<sequence>MLKLFPIWVDLEREHPKVNPTNQQSSDKVVVDISRLVPLSLSHLPYLQGIPFASFTSLFVPNTNTFSLFLSSLNFSH</sequence>
<reference evidence="1 2" key="1">
    <citation type="submission" date="2024-01" db="EMBL/GenBank/DDBJ databases">
        <title>The genomes of 5 underutilized Papilionoideae crops provide insights into root nodulation and disease resistance.</title>
        <authorList>
            <person name="Yuan L."/>
        </authorList>
    </citation>
    <scope>NUCLEOTIDE SEQUENCE [LARGE SCALE GENOMIC DNA]</scope>
    <source>
        <strain evidence="1">LY-2023</strain>
        <tissue evidence="1">Leaf</tissue>
    </source>
</reference>
<organism evidence="1 2">
    <name type="scientific">Clitoria ternatea</name>
    <name type="common">Butterfly pea</name>
    <dbReference type="NCBI Taxonomy" id="43366"/>
    <lineage>
        <taxon>Eukaryota</taxon>
        <taxon>Viridiplantae</taxon>
        <taxon>Streptophyta</taxon>
        <taxon>Embryophyta</taxon>
        <taxon>Tracheophyta</taxon>
        <taxon>Spermatophyta</taxon>
        <taxon>Magnoliopsida</taxon>
        <taxon>eudicotyledons</taxon>
        <taxon>Gunneridae</taxon>
        <taxon>Pentapetalae</taxon>
        <taxon>rosids</taxon>
        <taxon>fabids</taxon>
        <taxon>Fabales</taxon>
        <taxon>Fabaceae</taxon>
        <taxon>Papilionoideae</taxon>
        <taxon>50 kb inversion clade</taxon>
        <taxon>NPAAA clade</taxon>
        <taxon>indigoferoid/millettioid clade</taxon>
        <taxon>Phaseoleae</taxon>
        <taxon>Clitoria</taxon>
    </lineage>
</organism>